<proteinExistence type="predicted"/>
<dbReference type="PANTHER" id="PTHR32246">
    <property type="entry name" value="INGRESSION PROTEIN FIC1"/>
    <property type="match status" value="1"/>
</dbReference>
<evidence type="ECO:0000256" key="1">
    <source>
        <dbReference type="SAM" id="MobiDB-lite"/>
    </source>
</evidence>
<feature type="region of interest" description="Disordered" evidence="1">
    <location>
        <begin position="140"/>
        <end position="177"/>
    </location>
</feature>
<feature type="compositionally biased region" description="Polar residues" evidence="1">
    <location>
        <begin position="160"/>
        <end position="170"/>
    </location>
</feature>
<feature type="domain" description="C2" evidence="2">
    <location>
        <begin position="1"/>
        <end position="108"/>
    </location>
</feature>
<dbReference type="SUPFAM" id="SSF49562">
    <property type="entry name" value="C2 domain (Calcium/lipid-binding domain, CaLB)"/>
    <property type="match status" value="1"/>
</dbReference>
<organism evidence="3 4">
    <name type="scientific">Stephania japonica</name>
    <dbReference type="NCBI Taxonomy" id="461633"/>
    <lineage>
        <taxon>Eukaryota</taxon>
        <taxon>Viridiplantae</taxon>
        <taxon>Streptophyta</taxon>
        <taxon>Embryophyta</taxon>
        <taxon>Tracheophyta</taxon>
        <taxon>Spermatophyta</taxon>
        <taxon>Magnoliopsida</taxon>
        <taxon>Ranunculales</taxon>
        <taxon>Menispermaceae</taxon>
        <taxon>Menispermoideae</taxon>
        <taxon>Cissampelideae</taxon>
        <taxon>Stephania</taxon>
    </lineage>
</organism>
<comment type="caution">
    <text evidence="3">The sequence shown here is derived from an EMBL/GenBank/DDBJ whole genome shotgun (WGS) entry which is preliminary data.</text>
</comment>
<dbReference type="PROSITE" id="PS50004">
    <property type="entry name" value="C2"/>
    <property type="match status" value="1"/>
</dbReference>
<evidence type="ECO:0000259" key="2">
    <source>
        <dbReference type="PROSITE" id="PS50004"/>
    </source>
</evidence>
<evidence type="ECO:0000313" key="4">
    <source>
        <dbReference type="Proteomes" id="UP001417504"/>
    </source>
</evidence>
<dbReference type="InterPro" id="IPR035892">
    <property type="entry name" value="C2_domain_sf"/>
</dbReference>
<dbReference type="Pfam" id="PF00168">
    <property type="entry name" value="C2"/>
    <property type="match status" value="1"/>
</dbReference>
<dbReference type="PANTHER" id="PTHR32246:SF173">
    <property type="entry name" value="C2 DOMAIN-CONTAINING PROTEIN"/>
    <property type="match status" value="1"/>
</dbReference>
<dbReference type="Gene3D" id="2.60.40.150">
    <property type="entry name" value="C2 domain"/>
    <property type="match status" value="1"/>
</dbReference>
<gene>
    <name evidence="3" type="ORF">Sjap_006808</name>
</gene>
<sequence length="220" mass="24905">MTMRSASGLDDVTGIGQMRVYATASLSDDSATILQKTDEVDTTGGTNPVWNSNMSFSISRAQFQHLNLVFGHYCCERTLLGDKRFAEVRVPLNVLRVEHSYAYTEVSYPVFNLQNNSHGGKLNFSYRFQDNLPYPRAPPNYPNTMGAGSTSRPPLMRPQRPQNSWNSPQSFMRPPPPPPPQHPWIWKYNFALACQNPFGTTDGYYDHGYSVDYYDNVDTS</sequence>
<dbReference type="Proteomes" id="UP001417504">
    <property type="component" value="Unassembled WGS sequence"/>
</dbReference>
<keyword evidence="4" id="KW-1185">Reference proteome</keyword>
<name>A0AAP0PMB0_9MAGN</name>
<reference evidence="3 4" key="1">
    <citation type="submission" date="2024-01" db="EMBL/GenBank/DDBJ databases">
        <title>Genome assemblies of Stephania.</title>
        <authorList>
            <person name="Yang L."/>
        </authorList>
    </citation>
    <scope>NUCLEOTIDE SEQUENCE [LARGE SCALE GENOMIC DNA]</scope>
    <source>
        <strain evidence="3">QJT</strain>
        <tissue evidence="3">Leaf</tissue>
    </source>
</reference>
<accession>A0AAP0PMB0</accession>
<evidence type="ECO:0000313" key="3">
    <source>
        <dbReference type="EMBL" id="KAK9146905.1"/>
    </source>
</evidence>
<dbReference type="EMBL" id="JBBNAE010000002">
    <property type="protein sequence ID" value="KAK9146905.1"/>
    <property type="molecule type" value="Genomic_DNA"/>
</dbReference>
<dbReference type="InterPro" id="IPR000008">
    <property type="entry name" value="C2_dom"/>
</dbReference>
<protein>
    <recommendedName>
        <fullName evidence="2">C2 domain-containing protein</fullName>
    </recommendedName>
</protein>
<dbReference type="AlphaFoldDB" id="A0AAP0PMB0"/>
<feature type="compositionally biased region" description="Polar residues" evidence="1">
    <location>
        <begin position="142"/>
        <end position="152"/>
    </location>
</feature>